<reference evidence="1 2" key="1">
    <citation type="submission" date="2017-04" db="EMBL/GenBank/DDBJ databases">
        <authorList>
            <person name="Afonso C.L."/>
            <person name="Miller P.J."/>
            <person name="Scott M.A."/>
            <person name="Spackman E."/>
            <person name="Goraichik I."/>
            <person name="Dimitrov K.M."/>
            <person name="Suarez D.L."/>
            <person name="Swayne D.E."/>
        </authorList>
    </citation>
    <scope>NUCLEOTIDE SEQUENCE [LARGE SCALE GENOMIC DNA]</scope>
</reference>
<accession>A0A1X7R2J8</accession>
<dbReference type="OrthoDB" id="4063397at2759"/>
<gene>
    <name evidence="1" type="ORF">KASA_0O05104G</name>
</gene>
<organism evidence="1 2">
    <name type="scientific">Maudiozyma saulgeensis</name>
    <dbReference type="NCBI Taxonomy" id="1789683"/>
    <lineage>
        <taxon>Eukaryota</taxon>
        <taxon>Fungi</taxon>
        <taxon>Dikarya</taxon>
        <taxon>Ascomycota</taxon>
        <taxon>Saccharomycotina</taxon>
        <taxon>Saccharomycetes</taxon>
        <taxon>Saccharomycetales</taxon>
        <taxon>Saccharomycetaceae</taxon>
        <taxon>Maudiozyma</taxon>
    </lineage>
</organism>
<protein>
    <submittedName>
        <fullName evidence="1">Uncharacterized protein</fullName>
    </submittedName>
</protein>
<sequence length="280" mass="31953">METTRSESVPGIDIPTFRELVIAQQDKRSHRLENKFVERMEESLIRWKPSVSSHRGTIMAIDGTHPYQLLTGDPNGTKRTKNSKLNTEKPHFSFYRVKEDNSIQSKGSVIQNFIRWVYDKDSNKYLDNNGDGLDDNISFNQDGLSFMLPTSDNNNSDMIATPIIYPRAARLKPQEITGETNQVQYMTHPLGATERALYELYYNNPIPVNYLEATMQTNNENIAIDTNREYCNLVQNNVGSVEKDVFHDCITCNNLTEVFPCLQLRDSSPTANSNDDNNSN</sequence>
<evidence type="ECO:0000313" key="2">
    <source>
        <dbReference type="Proteomes" id="UP000196158"/>
    </source>
</evidence>
<proteinExistence type="predicted"/>
<name>A0A1X7R2J8_9SACH</name>
<keyword evidence="2" id="KW-1185">Reference proteome</keyword>
<dbReference type="EMBL" id="FXLY01000004">
    <property type="protein sequence ID" value="SMN19902.1"/>
    <property type="molecule type" value="Genomic_DNA"/>
</dbReference>
<dbReference type="AlphaFoldDB" id="A0A1X7R2J8"/>
<evidence type="ECO:0000313" key="1">
    <source>
        <dbReference type="EMBL" id="SMN19902.1"/>
    </source>
</evidence>
<dbReference type="Proteomes" id="UP000196158">
    <property type="component" value="Unassembled WGS sequence"/>
</dbReference>